<evidence type="ECO:0000313" key="2">
    <source>
        <dbReference type="Proteomes" id="UP001627154"/>
    </source>
</evidence>
<gene>
    <name evidence="1" type="ORF">TKK_019398</name>
</gene>
<keyword evidence="2" id="KW-1185">Reference proteome</keyword>
<evidence type="ECO:0008006" key="3">
    <source>
        <dbReference type="Google" id="ProtNLM"/>
    </source>
</evidence>
<comment type="caution">
    <text evidence="1">The sequence shown here is derived from an EMBL/GenBank/DDBJ whole genome shotgun (WGS) entry which is preliminary data.</text>
</comment>
<dbReference type="Proteomes" id="UP001627154">
    <property type="component" value="Unassembled WGS sequence"/>
</dbReference>
<protein>
    <recommendedName>
        <fullName evidence="3">MULE transposase domain-containing protein</fullName>
    </recommendedName>
</protein>
<dbReference type="EMBL" id="JBJJXI010000166">
    <property type="protein sequence ID" value="KAL3384999.1"/>
    <property type="molecule type" value="Genomic_DNA"/>
</dbReference>
<sequence length="169" mass="19804">MNYLSSKEFPTPAQFTTPRDIKEKSMKKTKEIMISSLVSLHDSIHLRPQKSATCAEYADFASRDKLSELPNKFQQYCFAHLWKNLTRKFMWNLALDSFMELMENRLSILSCHTILEHLDNQDLYHICLMLTPDPSVEKTAREKFESISKGQGGKLKFNVNKNKVFLFYR</sequence>
<dbReference type="AlphaFoldDB" id="A0ABD2VWL8"/>
<accession>A0ABD2VWL8</accession>
<reference evidence="1 2" key="1">
    <citation type="journal article" date="2024" name="bioRxiv">
        <title>A reference genome for Trichogramma kaykai: A tiny desert-dwelling parasitoid wasp with competing sex-ratio distorters.</title>
        <authorList>
            <person name="Culotta J."/>
            <person name="Lindsey A.R."/>
        </authorList>
    </citation>
    <scope>NUCLEOTIDE SEQUENCE [LARGE SCALE GENOMIC DNA]</scope>
    <source>
        <strain evidence="1 2">KSX58</strain>
    </source>
</reference>
<organism evidence="1 2">
    <name type="scientific">Trichogramma kaykai</name>
    <dbReference type="NCBI Taxonomy" id="54128"/>
    <lineage>
        <taxon>Eukaryota</taxon>
        <taxon>Metazoa</taxon>
        <taxon>Ecdysozoa</taxon>
        <taxon>Arthropoda</taxon>
        <taxon>Hexapoda</taxon>
        <taxon>Insecta</taxon>
        <taxon>Pterygota</taxon>
        <taxon>Neoptera</taxon>
        <taxon>Endopterygota</taxon>
        <taxon>Hymenoptera</taxon>
        <taxon>Apocrita</taxon>
        <taxon>Proctotrupomorpha</taxon>
        <taxon>Chalcidoidea</taxon>
        <taxon>Trichogrammatidae</taxon>
        <taxon>Trichogramma</taxon>
    </lineage>
</organism>
<evidence type="ECO:0000313" key="1">
    <source>
        <dbReference type="EMBL" id="KAL3384999.1"/>
    </source>
</evidence>
<proteinExistence type="predicted"/>
<name>A0ABD2VWL8_9HYME</name>